<gene>
    <name evidence="1" type="ORF">SAMN05445850_5584</name>
</gene>
<evidence type="ECO:0000313" key="1">
    <source>
        <dbReference type="EMBL" id="SDR52977.1"/>
    </source>
</evidence>
<dbReference type="STRING" id="157910.SAMN05445850_5584"/>
<name>A0A1H1JTY1_9BURK</name>
<protein>
    <submittedName>
        <fullName evidence="1">Uncharacterized protein</fullName>
    </submittedName>
</protein>
<dbReference type="RefSeq" id="WP_090808676.1">
    <property type="nucleotide sequence ID" value="NZ_FNKX01000002.1"/>
</dbReference>
<accession>A0A1H1JTY1</accession>
<dbReference type="EMBL" id="FNKX01000002">
    <property type="protein sequence ID" value="SDR52977.1"/>
    <property type="molecule type" value="Genomic_DNA"/>
</dbReference>
<dbReference type="AlphaFoldDB" id="A0A1H1JTY1"/>
<reference evidence="2" key="1">
    <citation type="submission" date="2016-10" db="EMBL/GenBank/DDBJ databases">
        <authorList>
            <person name="Varghese N."/>
            <person name="Submissions S."/>
        </authorList>
    </citation>
    <scope>NUCLEOTIDE SEQUENCE [LARGE SCALE GENOMIC DNA]</scope>
    <source>
        <strain evidence="2">DUS833</strain>
    </source>
</reference>
<organism evidence="1 2">
    <name type="scientific">Paraburkholderia tuberum</name>
    <dbReference type="NCBI Taxonomy" id="157910"/>
    <lineage>
        <taxon>Bacteria</taxon>
        <taxon>Pseudomonadati</taxon>
        <taxon>Pseudomonadota</taxon>
        <taxon>Betaproteobacteria</taxon>
        <taxon>Burkholderiales</taxon>
        <taxon>Burkholderiaceae</taxon>
        <taxon>Paraburkholderia</taxon>
    </lineage>
</organism>
<keyword evidence="2" id="KW-1185">Reference proteome</keyword>
<proteinExistence type="predicted"/>
<sequence>MATKPPVVHDGGYHRPLAAGDTLTYAPQLDVYTGEVVAVPYSQADFGVSKGLLIDIPRGPVDHAHIFLGSLLIVATERLPINWGRAIYFTVSGRIGELNPFGIVGMPLSILGGNSEVVAPLTLPVYAKHAAGSDDTRISVGFEVLGHTTVAEGAEFRYQLLGNHLY</sequence>
<dbReference type="Proteomes" id="UP000199365">
    <property type="component" value="Unassembled WGS sequence"/>
</dbReference>
<evidence type="ECO:0000313" key="2">
    <source>
        <dbReference type="Proteomes" id="UP000199365"/>
    </source>
</evidence>